<organism evidence="6 7">
    <name type="scientific">candidate division WOR-3 bacterium</name>
    <dbReference type="NCBI Taxonomy" id="2052148"/>
    <lineage>
        <taxon>Bacteria</taxon>
        <taxon>Bacteria division WOR-3</taxon>
    </lineage>
</organism>
<dbReference type="EMBL" id="DMZY01000221">
    <property type="protein sequence ID" value="HAV93006.1"/>
    <property type="molecule type" value="Genomic_DNA"/>
</dbReference>
<dbReference type="Gene3D" id="3.30.1330.60">
    <property type="entry name" value="OmpA-like domain"/>
    <property type="match status" value="1"/>
</dbReference>
<evidence type="ECO:0000313" key="7">
    <source>
        <dbReference type="Proteomes" id="UP000264062"/>
    </source>
</evidence>
<evidence type="ECO:0000256" key="3">
    <source>
        <dbReference type="ARBA" id="ARBA00023237"/>
    </source>
</evidence>
<evidence type="ECO:0000256" key="2">
    <source>
        <dbReference type="ARBA" id="ARBA00023136"/>
    </source>
</evidence>
<dbReference type="InterPro" id="IPR006665">
    <property type="entry name" value="OmpA-like"/>
</dbReference>
<comment type="caution">
    <text evidence="6">The sequence shown here is derived from an EMBL/GenBank/DDBJ whole genome shotgun (WGS) entry which is preliminary data.</text>
</comment>
<dbReference type="Pfam" id="PF00691">
    <property type="entry name" value="OmpA"/>
    <property type="match status" value="1"/>
</dbReference>
<dbReference type="InterPro" id="IPR050330">
    <property type="entry name" value="Bact_OuterMem_StrucFunc"/>
</dbReference>
<dbReference type="PANTHER" id="PTHR30329:SF21">
    <property type="entry name" value="LIPOPROTEIN YIAD-RELATED"/>
    <property type="match status" value="1"/>
</dbReference>
<dbReference type="PRINTS" id="PR01023">
    <property type="entry name" value="NAFLGMOTY"/>
</dbReference>
<dbReference type="GO" id="GO:0030246">
    <property type="term" value="F:carbohydrate binding"/>
    <property type="evidence" value="ECO:0007669"/>
    <property type="project" value="InterPro"/>
</dbReference>
<name>A0A350HBU0_UNCW3</name>
<feature type="domain" description="OmpA-like" evidence="5">
    <location>
        <begin position="511"/>
        <end position="627"/>
    </location>
</feature>
<dbReference type="SUPFAM" id="SSF103088">
    <property type="entry name" value="OmpA-like"/>
    <property type="match status" value="1"/>
</dbReference>
<proteinExistence type="predicted"/>
<sequence length="627" mass="68626">MKKLILFACTLFLILNLFSAPSLYTTSGMLHSIGAIIREQRLQLGFHINGFSRDFQTDYISSITGDTAYSWDTYAAGGVQFGLGYSFTNWLEVSVVSEGLIDAIDTPEEEGRADANTNYASYGFGDTELNLKLTTGGLFGATKNADFGILGFYRFTTGDLYSPGMDSSSSFSIDYMKNDGGIFRRFTTNGADWGVKGLVSFLTQSQVPLNINLNGGYTKLVNMPAGNNPTFIDFAAGLSIRFGSFVPFIEAYGFKYNALRMYDGRFVYYISGGVRFDTPVGLVIDLGADYRIPKFLPDLEPIHNSMSDTFLLSDGWGGAPDWKAYFGLTYYYDFKKDGPVIKKEETKTIITGKIINGETGVPMSAIVTFPGYSESISIISDSSGIYSVTVNPGTIRIRAEREGYKWQEKGVIIEKGQTKIVDFALNPKKVEKGIITGKVSDKSSGDVVLATISFPQTNIPDILPDASTGVYRITLDPGTYTIAAVYNGYLSYAMPVVIEADKTLILNIEMLKKGGKITLKGIYFESGKATILPESFYTLDEAVKLLTDNPKVKIEVQGHTDSVGSDASNHSLSQARAESVRNYLVSHGIDPLRVIAKGFGEIMPIADNGTKEGRAINRRIEFLILGE</sequence>
<evidence type="ECO:0000256" key="4">
    <source>
        <dbReference type="PROSITE-ProRule" id="PRU00473"/>
    </source>
</evidence>
<evidence type="ECO:0000256" key="1">
    <source>
        <dbReference type="ARBA" id="ARBA00004442"/>
    </source>
</evidence>
<evidence type="ECO:0000259" key="5">
    <source>
        <dbReference type="PROSITE" id="PS51123"/>
    </source>
</evidence>
<dbReference type="PANTHER" id="PTHR30329">
    <property type="entry name" value="STATOR ELEMENT OF FLAGELLAR MOTOR COMPLEX"/>
    <property type="match status" value="1"/>
</dbReference>
<dbReference type="InterPro" id="IPR036737">
    <property type="entry name" value="OmpA-like_sf"/>
</dbReference>
<dbReference type="InterPro" id="IPR006664">
    <property type="entry name" value="OMP_bac"/>
</dbReference>
<dbReference type="GO" id="GO:0009279">
    <property type="term" value="C:cell outer membrane"/>
    <property type="evidence" value="ECO:0007669"/>
    <property type="project" value="UniProtKB-SubCell"/>
</dbReference>
<dbReference type="PROSITE" id="PS51123">
    <property type="entry name" value="OMPA_2"/>
    <property type="match status" value="1"/>
</dbReference>
<dbReference type="SUPFAM" id="SSF49464">
    <property type="entry name" value="Carboxypeptidase regulatory domain-like"/>
    <property type="match status" value="1"/>
</dbReference>
<dbReference type="PRINTS" id="PR01021">
    <property type="entry name" value="OMPADOMAIN"/>
</dbReference>
<dbReference type="InterPro" id="IPR008969">
    <property type="entry name" value="CarboxyPept-like_regulatory"/>
</dbReference>
<comment type="subcellular location">
    <subcellularLocation>
        <location evidence="1">Cell outer membrane</location>
    </subcellularLocation>
</comment>
<dbReference type="Gene3D" id="2.60.40.1120">
    <property type="entry name" value="Carboxypeptidase-like, regulatory domain"/>
    <property type="match status" value="2"/>
</dbReference>
<keyword evidence="2 4" id="KW-0472">Membrane</keyword>
<dbReference type="InterPro" id="IPR013784">
    <property type="entry name" value="Carb-bd-like_fold"/>
</dbReference>
<dbReference type="Proteomes" id="UP000264062">
    <property type="component" value="Unassembled WGS sequence"/>
</dbReference>
<accession>A0A350HBU0</accession>
<dbReference type="SUPFAM" id="SSF49452">
    <property type="entry name" value="Starch-binding domain-like"/>
    <property type="match status" value="1"/>
</dbReference>
<gene>
    <name evidence="6" type="ORF">DCW38_07510</name>
</gene>
<dbReference type="CDD" id="cd07185">
    <property type="entry name" value="OmpA_C-like"/>
    <property type="match status" value="1"/>
</dbReference>
<keyword evidence="3" id="KW-0998">Cell outer membrane</keyword>
<dbReference type="AlphaFoldDB" id="A0A350HBU0"/>
<reference evidence="6 7" key="1">
    <citation type="journal article" date="2018" name="Nat. Biotechnol.">
        <title>A standardized bacterial taxonomy based on genome phylogeny substantially revises the tree of life.</title>
        <authorList>
            <person name="Parks D.H."/>
            <person name="Chuvochina M."/>
            <person name="Waite D.W."/>
            <person name="Rinke C."/>
            <person name="Skarshewski A."/>
            <person name="Chaumeil P.A."/>
            <person name="Hugenholtz P."/>
        </authorList>
    </citation>
    <scope>NUCLEOTIDE SEQUENCE [LARGE SCALE GENOMIC DNA]</scope>
    <source>
        <strain evidence="6">UBA9956</strain>
    </source>
</reference>
<evidence type="ECO:0000313" key="6">
    <source>
        <dbReference type="EMBL" id="HAV93006.1"/>
    </source>
</evidence>
<protein>
    <recommendedName>
        <fullName evidence="5">OmpA-like domain-containing protein</fullName>
    </recommendedName>
</protein>